<comment type="subcellular location">
    <subcellularLocation>
        <location evidence="1">Secreted</location>
    </subcellularLocation>
</comment>
<dbReference type="InterPro" id="IPR001283">
    <property type="entry name" value="CRISP-related"/>
</dbReference>
<reference evidence="5" key="1">
    <citation type="submission" date="2025-08" db="UniProtKB">
        <authorList>
            <consortium name="RefSeq"/>
        </authorList>
    </citation>
    <scope>IDENTIFICATION</scope>
    <source>
        <tissue evidence="5">Entire body</tissue>
    </source>
</reference>
<sequence>MSDFVEECLKAHNEYRSLHGVPPVTLNHEISEFSQSWAEMLLAEKRFQPSGNPSYGENLFYVYSPVPNFKLSPKSPVKSWYDEIKFYRFGEEPVDLTAGRFTQLIWKDTREIGIGVARDEDTAIVVVNYYPPGNYVGAFRKQVPPPRAKSWLDWSSWLS</sequence>
<gene>
    <name evidence="5" type="primary">LOC108744255</name>
</gene>
<keyword evidence="2" id="KW-0964">Secreted</keyword>
<dbReference type="InterPro" id="IPR035940">
    <property type="entry name" value="CAP_sf"/>
</dbReference>
<dbReference type="CDD" id="cd05382">
    <property type="entry name" value="CAP_GAPR1-like"/>
    <property type="match status" value="1"/>
</dbReference>
<dbReference type="PANTHER" id="PTHR10334">
    <property type="entry name" value="CYSTEINE-RICH SECRETORY PROTEIN-RELATED"/>
    <property type="match status" value="1"/>
</dbReference>
<accession>A0A1W4XH35</accession>
<evidence type="ECO:0000256" key="2">
    <source>
        <dbReference type="ARBA" id="ARBA00022525"/>
    </source>
</evidence>
<dbReference type="PRINTS" id="PR00838">
    <property type="entry name" value="V5ALLERGEN"/>
</dbReference>
<dbReference type="SMART" id="SM00198">
    <property type="entry name" value="SCP"/>
    <property type="match status" value="1"/>
</dbReference>
<dbReference type="InterPro" id="IPR014044">
    <property type="entry name" value="CAP_dom"/>
</dbReference>
<dbReference type="PROSITE" id="PS01009">
    <property type="entry name" value="CRISP_1"/>
    <property type="match status" value="1"/>
</dbReference>
<dbReference type="Proteomes" id="UP000192223">
    <property type="component" value="Unplaced"/>
</dbReference>
<dbReference type="Pfam" id="PF00188">
    <property type="entry name" value="CAP"/>
    <property type="match status" value="1"/>
</dbReference>
<proteinExistence type="predicted"/>
<evidence type="ECO:0000256" key="1">
    <source>
        <dbReference type="ARBA" id="ARBA00004613"/>
    </source>
</evidence>
<dbReference type="Gene3D" id="3.40.33.10">
    <property type="entry name" value="CAP"/>
    <property type="match status" value="1"/>
</dbReference>
<protein>
    <submittedName>
        <fullName evidence="5">Golgi-associated plant pathogenesis-related protein 1-like</fullName>
    </submittedName>
</protein>
<dbReference type="InterPro" id="IPR002413">
    <property type="entry name" value="V5_allergen-like"/>
</dbReference>
<evidence type="ECO:0000313" key="4">
    <source>
        <dbReference type="Proteomes" id="UP000192223"/>
    </source>
</evidence>
<dbReference type="RefSeq" id="XP_018335436.1">
    <property type="nucleotide sequence ID" value="XM_018479934.1"/>
</dbReference>
<evidence type="ECO:0000259" key="3">
    <source>
        <dbReference type="SMART" id="SM00198"/>
    </source>
</evidence>
<dbReference type="InParanoid" id="A0A1W4XH35"/>
<dbReference type="GO" id="GO:0005576">
    <property type="term" value="C:extracellular region"/>
    <property type="evidence" value="ECO:0007669"/>
    <property type="project" value="UniProtKB-SubCell"/>
</dbReference>
<dbReference type="PRINTS" id="PR00837">
    <property type="entry name" value="V5TPXLIKE"/>
</dbReference>
<dbReference type="KEGG" id="apln:108744255"/>
<dbReference type="InterPro" id="IPR034113">
    <property type="entry name" value="SCP_GAPR1-like"/>
</dbReference>
<feature type="domain" description="SCP" evidence="3">
    <location>
        <begin position="3"/>
        <end position="137"/>
    </location>
</feature>
<keyword evidence="4" id="KW-1185">Reference proteome</keyword>
<dbReference type="InterPro" id="IPR018244">
    <property type="entry name" value="Allrgn_V5/Tpx1_CS"/>
</dbReference>
<dbReference type="FunCoup" id="A0A1W4XH35">
    <property type="interactions" value="22"/>
</dbReference>
<dbReference type="OrthoDB" id="337038at2759"/>
<dbReference type="AlphaFoldDB" id="A0A1W4XH35"/>
<dbReference type="STRING" id="224129.A0A1W4XH35"/>
<organism evidence="4 5">
    <name type="scientific">Agrilus planipennis</name>
    <name type="common">Emerald ash borer</name>
    <name type="synonym">Agrilus marcopoli</name>
    <dbReference type="NCBI Taxonomy" id="224129"/>
    <lineage>
        <taxon>Eukaryota</taxon>
        <taxon>Metazoa</taxon>
        <taxon>Ecdysozoa</taxon>
        <taxon>Arthropoda</taxon>
        <taxon>Hexapoda</taxon>
        <taxon>Insecta</taxon>
        <taxon>Pterygota</taxon>
        <taxon>Neoptera</taxon>
        <taxon>Endopterygota</taxon>
        <taxon>Coleoptera</taxon>
        <taxon>Polyphaga</taxon>
        <taxon>Elateriformia</taxon>
        <taxon>Buprestoidea</taxon>
        <taxon>Buprestidae</taxon>
        <taxon>Agrilinae</taxon>
        <taxon>Agrilus</taxon>
    </lineage>
</organism>
<evidence type="ECO:0000313" key="5">
    <source>
        <dbReference type="RefSeq" id="XP_018335436.1"/>
    </source>
</evidence>
<dbReference type="FunFam" id="3.40.33.10:FF:000002">
    <property type="entry name" value="Golgi-associated plant pathogenesis-related protein 1"/>
    <property type="match status" value="1"/>
</dbReference>
<dbReference type="SUPFAM" id="SSF55797">
    <property type="entry name" value="PR-1-like"/>
    <property type="match status" value="1"/>
</dbReference>
<dbReference type="GeneID" id="108744255"/>
<name>A0A1W4XH35_AGRPL</name>